<dbReference type="InterPro" id="IPR004386">
    <property type="entry name" value="Toxin_YafQ-like"/>
</dbReference>
<evidence type="ECO:0000313" key="1">
    <source>
        <dbReference type="EMBL" id="MBO8444234.1"/>
    </source>
</evidence>
<dbReference type="InterPro" id="IPR035093">
    <property type="entry name" value="RelE/ParE_toxin_dom_sf"/>
</dbReference>
<comment type="caution">
    <text evidence="1">The sequence shown here is derived from an EMBL/GenBank/DDBJ whole genome shotgun (WGS) entry which is preliminary data.</text>
</comment>
<dbReference type="EMBL" id="JADIMO010000015">
    <property type="protein sequence ID" value="MBO8444234.1"/>
    <property type="molecule type" value="Genomic_DNA"/>
</dbReference>
<name>A0A9D9EFT5_9BACT</name>
<protein>
    <submittedName>
        <fullName evidence="1">Type II toxin-antitoxin system YafQ family toxin</fullName>
    </submittedName>
</protein>
<sequence length="53" mass="6506">MRQIATTRKYRKDWELAKRSKPDWLLIYRKTDNNELQILELVRTGTHSDLFKK</sequence>
<dbReference type="Gene3D" id="3.30.2310.20">
    <property type="entry name" value="RelE-like"/>
    <property type="match status" value="1"/>
</dbReference>
<organism evidence="1 2">
    <name type="scientific">Candidatus Cryptobacteroides merdavium</name>
    <dbReference type="NCBI Taxonomy" id="2840769"/>
    <lineage>
        <taxon>Bacteria</taxon>
        <taxon>Pseudomonadati</taxon>
        <taxon>Bacteroidota</taxon>
        <taxon>Bacteroidia</taxon>
        <taxon>Bacteroidales</taxon>
        <taxon>Candidatus Cryptobacteroides</taxon>
    </lineage>
</organism>
<dbReference type="SUPFAM" id="SSF143011">
    <property type="entry name" value="RelE-like"/>
    <property type="match status" value="1"/>
</dbReference>
<evidence type="ECO:0000313" key="2">
    <source>
        <dbReference type="Proteomes" id="UP000823619"/>
    </source>
</evidence>
<proteinExistence type="predicted"/>
<reference evidence="1" key="2">
    <citation type="journal article" date="2021" name="PeerJ">
        <title>Extensive microbial diversity within the chicken gut microbiome revealed by metagenomics and culture.</title>
        <authorList>
            <person name="Gilroy R."/>
            <person name="Ravi A."/>
            <person name="Getino M."/>
            <person name="Pursley I."/>
            <person name="Horton D.L."/>
            <person name="Alikhan N.F."/>
            <person name="Baker D."/>
            <person name="Gharbi K."/>
            <person name="Hall N."/>
            <person name="Watson M."/>
            <person name="Adriaenssens E.M."/>
            <person name="Foster-Nyarko E."/>
            <person name="Jarju S."/>
            <person name="Secka A."/>
            <person name="Antonio M."/>
            <person name="Oren A."/>
            <person name="Chaudhuri R.R."/>
            <person name="La Ragione R."/>
            <person name="Hildebrand F."/>
            <person name="Pallen M.J."/>
        </authorList>
    </citation>
    <scope>NUCLEOTIDE SEQUENCE</scope>
    <source>
        <strain evidence="1">D5-748</strain>
    </source>
</reference>
<accession>A0A9D9EFT5</accession>
<reference evidence="1" key="1">
    <citation type="submission" date="2020-10" db="EMBL/GenBank/DDBJ databases">
        <authorList>
            <person name="Gilroy R."/>
        </authorList>
    </citation>
    <scope>NUCLEOTIDE SEQUENCE</scope>
    <source>
        <strain evidence="1">D5-748</strain>
    </source>
</reference>
<gene>
    <name evidence="1" type="ORF">IAC23_00870</name>
</gene>
<dbReference type="AlphaFoldDB" id="A0A9D9EFT5"/>
<dbReference type="Pfam" id="PF15738">
    <property type="entry name" value="YafQ_toxin"/>
    <property type="match status" value="1"/>
</dbReference>
<dbReference type="Proteomes" id="UP000823619">
    <property type="component" value="Unassembled WGS sequence"/>
</dbReference>